<dbReference type="Proteomes" id="UP000193200">
    <property type="component" value="Unassembled WGS sequence"/>
</dbReference>
<dbReference type="RefSeq" id="WP_217807783.1">
    <property type="nucleotide sequence ID" value="NZ_FWFR01000001.1"/>
</dbReference>
<dbReference type="AlphaFoldDB" id="A0A1Y5RV13"/>
<keyword evidence="4" id="KW-1185">Reference proteome</keyword>
<feature type="signal peptide" evidence="1">
    <location>
        <begin position="1"/>
        <end position="32"/>
    </location>
</feature>
<evidence type="ECO:0000313" key="4">
    <source>
        <dbReference type="Proteomes" id="UP000193200"/>
    </source>
</evidence>
<dbReference type="SUPFAM" id="SSF53850">
    <property type="entry name" value="Periplasmic binding protein-like II"/>
    <property type="match status" value="1"/>
</dbReference>
<sequence length="350" mass="38611">MNLANAGHMMKSAIAGATMGAAILLAGASAQAAELPGEGVTVHPARATWDTGWFQTEIYIKALERLGYEVKTPKTLDNPPFYQAVSQGDVDFWVNGWFPIHNTYTETFEKGAEIVGYVAQGGALQGYLIDKKTAEKYDITSLEDFKKPEIRKLFDTDDDGKAELVACPPGWGCELVIAHQIEAYGLEDAIDPIKAGYSASMADAIGRYEAGEPVLFYTWTPNWTVGMLKPGRDVVWIEVPYPSLPDDQKMYEDKTTVPGVTGCVDDPCKMGWPANDIRPVANSEFLDKNPAIRALLEKVRIPLDDIFAQNAKMFEGEDKKADIKRHADEWIADHQKLFDSWIEAAVQAAS</sequence>
<name>A0A1Y5RV13_9PROT</name>
<reference evidence="3 4" key="1">
    <citation type="submission" date="2017-03" db="EMBL/GenBank/DDBJ databases">
        <authorList>
            <person name="Afonso C.L."/>
            <person name="Miller P.J."/>
            <person name="Scott M.A."/>
            <person name="Spackman E."/>
            <person name="Goraichik I."/>
            <person name="Dimitrov K.M."/>
            <person name="Suarez D.L."/>
            <person name="Swayne D.E."/>
        </authorList>
    </citation>
    <scope>NUCLEOTIDE SEQUENCE [LARGE SCALE GENOMIC DNA]</scope>
    <source>
        <strain evidence="3 4">CECT 7691</strain>
    </source>
</reference>
<dbReference type="InParanoid" id="A0A1Y5RV13"/>
<proteinExistence type="predicted"/>
<dbReference type="FunCoup" id="A0A1Y5RV13">
    <property type="interactions" value="81"/>
</dbReference>
<dbReference type="Gene3D" id="3.40.190.10">
    <property type="entry name" value="Periplasmic binding protein-like II"/>
    <property type="match status" value="1"/>
</dbReference>
<feature type="chain" id="PRO_5012554369" evidence="1">
    <location>
        <begin position="33"/>
        <end position="350"/>
    </location>
</feature>
<keyword evidence="1" id="KW-0732">Signal</keyword>
<organism evidence="3 4">
    <name type="scientific">Oceanibacterium hippocampi</name>
    <dbReference type="NCBI Taxonomy" id="745714"/>
    <lineage>
        <taxon>Bacteria</taxon>
        <taxon>Pseudomonadati</taxon>
        <taxon>Pseudomonadota</taxon>
        <taxon>Alphaproteobacteria</taxon>
        <taxon>Sneathiellales</taxon>
        <taxon>Sneathiellaceae</taxon>
        <taxon>Oceanibacterium</taxon>
    </lineage>
</organism>
<dbReference type="EMBL" id="FWFR01000001">
    <property type="protein sequence ID" value="SLN25964.1"/>
    <property type="molecule type" value="Genomic_DNA"/>
</dbReference>
<dbReference type="NCBIfam" id="NF008334">
    <property type="entry name" value="PRK11119.1"/>
    <property type="match status" value="1"/>
</dbReference>
<dbReference type="CDD" id="cd13638">
    <property type="entry name" value="PBP2_EcProx_like"/>
    <property type="match status" value="1"/>
</dbReference>
<protein>
    <submittedName>
        <fullName evidence="3">Glycine betaine-binding periplasmic protein</fullName>
    </submittedName>
</protein>
<evidence type="ECO:0000256" key="1">
    <source>
        <dbReference type="SAM" id="SignalP"/>
    </source>
</evidence>
<dbReference type="GO" id="GO:0022857">
    <property type="term" value="F:transmembrane transporter activity"/>
    <property type="evidence" value="ECO:0007669"/>
    <property type="project" value="InterPro"/>
</dbReference>
<dbReference type="Gene3D" id="3.40.190.100">
    <property type="entry name" value="Glycine betaine-binding periplasmic protein, domain 2"/>
    <property type="match status" value="1"/>
</dbReference>
<gene>
    <name evidence="3" type="primary">proX_2</name>
    <name evidence="3" type="ORF">OCH7691_00793</name>
</gene>
<evidence type="ECO:0000259" key="2">
    <source>
        <dbReference type="Pfam" id="PF04069"/>
    </source>
</evidence>
<dbReference type="GO" id="GO:0043190">
    <property type="term" value="C:ATP-binding cassette (ABC) transporter complex"/>
    <property type="evidence" value="ECO:0007669"/>
    <property type="project" value="InterPro"/>
</dbReference>
<dbReference type="Pfam" id="PF04069">
    <property type="entry name" value="OpuAC"/>
    <property type="match status" value="1"/>
</dbReference>
<dbReference type="InterPro" id="IPR007210">
    <property type="entry name" value="ABC_Gly_betaine_transp_sub-bd"/>
</dbReference>
<evidence type="ECO:0000313" key="3">
    <source>
        <dbReference type="EMBL" id="SLN25964.1"/>
    </source>
</evidence>
<feature type="domain" description="ABC-type glycine betaine transport system substrate-binding" evidence="2">
    <location>
        <begin position="41"/>
        <end position="332"/>
    </location>
</feature>
<accession>A0A1Y5RV13</accession>